<evidence type="ECO:0000313" key="1">
    <source>
        <dbReference type="EMBL" id="GAC90123.1"/>
    </source>
</evidence>
<keyword evidence="1" id="KW-0378">Hydrolase</keyword>
<evidence type="ECO:0000313" key="2">
    <source>
        <dbReference type="Proteomes" id="UP000013057"/>
    </source>
</evidence>
<organism evidence="1 2">
    <name type="scientific">Anoxybacillus flavithermus NBRC 109594</name>
    <dbReference type="NCBI Taxonomy" id="1315967"/>
    <lineage>
        <taxon>Bacteria</taxon>
        <taxon>Bacillati</taxon>
        <taxon>Bacillota</taxon>
        <taxon>Bacilli</taxon>
        <taxon>Bacillales</taxon>
        <taxon>Anoxybacillaceae</taxon>
        <taxon>Anoxybacillus</taxon>
    </lineage>
</organism>
<sequence>MMDVRKRKIITPSTRERKSHTIYCTMMCLRWTIMTDKQRFFQFSEQWCAIHVPDRPNGFGLLLLGDVSHFVDDKTSLWMQHVGKNKLLHDLLQHGYTIFYSHLYGANWGSPKAVKLAKQLIYYVLKTEILNERIYVLAEGMGALVALQLMNDLHDQIRAIALLNPCLHLQAQLQYEKEHKFFYKRLLRQLKEAYGQEEVERWLPPLYPPIVPMKIWQVSGINPYPPTIHARSYAQTYSVPVSYHLPEKKYTFAQAIHAFYARYNDV</sequence>
<dbReference type="Proteomes" id="UP000013057">
    <property type="component" value="Unassembled WGS sequence"/>
</dbReference>
<dbReference type="InterPro" id="IPR029058">
    <property type="entry name" value="AB_hydrolase_fold"/>
</dbReference>
<protein>
    <submittedName>
        <fullName evidence="1">Alpha/beta hydrolase</fullName>
    </submittedName>
</protein>
<dbReference type="Gene3D" id="3.40.50.1820">
    <property type="entry name" value="alpha/beta hydrolase"/>
    <property type="match status" value="1"/>
</dbReference>
<dbReference type="GO" id="GO:0016787">
    <property type="term" value="F:hydrolase activity"/>
    <property type="evidence" value="ECO:0007669"/>
    <property type="project" value="UniProtKB-KW"/>
</dbReference>
<dbReference type="AlphaFoldDB" id="R4FZG8"/>
<reference evidence="2" key="1">
    <citation type="journal article" date="2013" name="Genome">
        <title>Draft Genome Sequence of a Thermophilic Member of the Bacillaceae, Anoxybacillus flavithermus Strain Kn10, Isolated from the Kan-nawa Hot Spring in Japan.</title>
        <authorList>
            <person name="Matsutani M."/>
            <person name="Shirakihara Y."/>
            <person name="Imada K."/>
            <person name="Yakushi T."/>
            <person name="Matsushita K."/>
        </authorList>
    </citation>
    <scope>NUCLEOTIDE SEQUENCE [LARGE SCALE GENOMIC DNA]</scope>
    <source>
        <strain evidence="2">NBRC 109594</strain>
    </source>
</reference>
<gene>
    <name evidence="1" type="ORF">KN10_0559</name>
</gene>
<comment type="caution">
    <text evidence="1">The sequence shown here is derived from an EMBL/GenBank/DDBJ whole genome shotgun (WGS) entry which is preliminary data.</text>
</comment>
<dbReference type="EMBL" id="BARH01000004">
    <property type="protein sequence ID" value="GAC90123.1"/>
    <property type="molecule type" value="Genomic_DNA"/>
</dbReference>
<dbReference type="SUPFAM" id="SSF53474">
    <property type="entry name" value="alpha/beta-Hydrolases"/>
    <property type="match status" value="1"/>
</dbReference>
<name>R4FZG8_9BACL</name>
<accession>R4FZG8</accession>
<proteinExistence type="predicted"/>